<keyword evidence="3" id="KW-1003">Cell membrane</keyword>
<dbReference type="InterPro" id="IPR051612">
    <property type="entry name" value="Teichoic_Acid_Biosynth"/>
</dbReference>
<dbReference type="InterPro" id="IPR043149">
    <property type="entry name" value="TagF_N"/>
</dbReference>
<keyword evidence="4 7" id="KW-0808">Transferase</keyword>
<name>A0A6S6T0B0_9BACT</name>
<dbReference type="Gene3D" id="3.40.50.12580">
    <property type="match status" value="1"/>
</dbReference>
<dbReference type="Pfam" id="PF04464">
    <property type="entry name" value="Glyphos_transf"/>
    <property type="match status" value="1"/>
</dbReference>
<sequence>LGYVLSKLKKYEEASNAFLMMKEIKVSYELNNSLQEDIKNSSTQVVENDNKFLRAEIKVKNEFDSALYFDLGHALTYKKLYKEASEVFLEQRVIQDAHGVIEAPFNKDKVLRNIVMYTEFYENLSIKDNIILYESYHGSAMSCSPYAIFKFLLEDERFSNYLHIWVIADENSVDSKYKDCDNIIFIKKNSALYMRYLASAKYLVNNTTFPDWYIRKEKQVYLNTWHGTPIKTLGRDVENDFMAHRNQTKNFLQTSHIIAPNRHTAEVLEESYDIKDIYKGVLGTTGYPRQDLMLNISDEEKDTIYQTLKINKSKKVVLYAPTWRGTVSGATFDTKQLENDIQYLSTLKNVEI</sequence>
<gene>
    <name evidence="7" type="ORF">HELGO_WM97287</name>
</gene>
<evidence type="ECO:0000256" key="6">
    <source>
        <dbReference type="ARBA" id="ARBA00023136"/>
    </source>
</evidence>
<feature type="non-terminal residue" evidence="7">
    <location>
        <position position="352"/>
    </location>
</feature>
<reference evidence="7" key="1">
    <citation type="submission" date="2020-01" db="EMBL/GenBank/DDBJ databases">
        <authorList>
            <person name="Meier V. D."/>
            <person name="Meier V D."/>
        </authorList>
    </citation>
    <scope>NUCLEOTIDE SEQUENCE</scope>
    <source>
        <strain evidence="7">HLG_WM_MAG_03</strain>
    </source>
</reference>
<dbReference type="GO" id="GO:0047355">
    <property type="term" value="F:CDP-glycerol glycerophosphotransferase activity"/>
    <property type="evidence" value="ECO:0007669"/>
    <property type="project" value="InterPro"/>
</dbReference>
<comment type="subcellular location">
    <subcellularLocation>
        <location evidence="1">Cell membrane</location>
        <topology evidence="1">Peripheral membrane protein</topology>
    </subcellularLocation>
</comment>
<dbReference type="InterPro" id="IPR007554">
    <property type="entry name" value="Glycerophosphate_synth"/>
</dbReference>
<proteinExistence type="inferred from homology"/>
<dbReference type="AlphaFoldDB" id="A0A6S6T0B0"/>
<comment type="similarity">
    <text evidence="2">Belongs to the CDP-glycerol glycerophosphotransferase family.</text>
</comment>
<dbReference type="EMBL" id="CACVAR010000179">
    <property type="protein sequence ID" value="CAA6808652.1"/>
    <property type="molecule type" value="Genomic_DNA"/>
</dbReference>
<evidence type="ECO:0000256" key="2">
    <source>
        <dbReference type="ARBA" id="ARBA00010488"/>
    </source>
</evidence>
<evidence type="ECO:0000313" key="7">
    <source>
        <dbReference type="EMBL" id="CAA6808652.1"/>
    </source>
</evidence>
<evidence type="ECO:0000256" key="4">
    <source>
        <dbReference type="ARBA" id="ARBA00022679"/>
    </source>
</evidence>
<evidence type="ECO:0000256" key="5">
    <source>
        <dbReference type="ARBA" id="ARBA00022944"/>
    </source>
</evidence>
<dbReference type="InterPro" id="IPR043148">
    <property type="entry name" value="TagF_C"/>
</dbReference>
<dbReference type="PANTHER" id="PTHR37316:SF3">
    <property type="entry name" value="TEICHOIC ACID GLYCEROL-PHOSPHATE TRANSFERASE"/>
    <property type="match status" value="1"/>
</dbReference>
<dbReference type="Gene3D" id="3.40.50.11820">
    <property type="match status" value="1"/>
</dbReference>
<keyword evidence="5" id="KW-0777">Teichoic acid biosynthesis</keyword>
<organism evidence="7">
    <name type="scientific">uncultured Sulfurovum sp</name>
    <dbReference type="NCBI Taxonomy" id="269237"/>
    <lineage>
        <taxon>Bacteria</taxon>
        <taxon>Pseudomonadati</taxon>
        <taxon>Campylobacterota</taxon>
        <taxon>Epsilonproteobacteria</taxon>
        <taxon>Campylobacterales</taxon>
        <taxon>Sulfurovaceae</taxon>
        <taxon>Sulfurovum</taxon>
        <taxon>environmental samples</taxon>
    </lineage>
</organism>
<accession>A0A6S6T0B0</accession>
<evidence type="ECO:0000256" key="1">
    <source>
        <dbReference type="ARBA" id="ARBA00004202"/>
    </source>
</evidence>
<keyword evidence="6" id="KW-0472">Membrane</keyword>
<dbReference type="GO" id="GO:0005886">
    <property type="term" value="C:plasma membrane"/>
    <property type="evidence" value="ECO:0007669"/>
    <property type="project" value="UniProtKB-SubCell"/>
</dbReference>
<protein>
    <submittedName>
        <fullName evidence="7">Glycosyltransferase</fullName>
    </submittedName>
</protein>
<dbReference type="PANTHER" id="PTHR37316">
    <property type="entry name" value="TEICHOIC ACID GLYCEROL-PHOSPHATE PRIMASE"/>
    <property type="match status" value="1"/>
</dbReference>
<evidence type="ECO:0000256" key="3">
    <source>
        <dbReference type="ARBA" id="ARBA00022475"/>
    </source>
</evidence>
<feature type="non-terminal residue" evidence="7">
    <location>
        <position position="1"/>
    </location>
</feature>
<dbReference type="GO" id="GO:0019350">
    <property type="term" value="P:teichoic acid biosynthetic process"/>
    <property type="evidence" value="ECO:0007669"/>
    <property type="project" value="UniProtKB-KW"/>
</dbReference>